<feature type="compositionally biased region" description="Polar residues" evidence="1">
    <location>
        <begin position="223"/>
        <end position="236"/>
    </location>
</feature>
<sequence>MNDEIALSAVTPAMAGAILPPAPLDPSMSCDSVPDFAVLCSFLDRFGPLLGIQSSIKEVEIMLEQQGNVSEQLIDIHIKLLRKIVTSATKNRFDRYLARFCEMYLVPYNHELVVQIMEHGYGKLDLASKVHILKSLLEMQFDFNSKFKSQANERPPEELRIAPLGRDADGIVYWLQVDEDLNVRLYTEDLDDESSFHLLHKTKEELAELLAQLKKLKDDNFQKPRNVTSSSETSPKSADDAIKQEDQKSIDVTATLKPDVEVKTETPSDEIADLKPPIDERVKKEVQVADEMAKHEQEADKKELVEDLCPRQSDSSRLSGESHPASAKAPVSKLENEAHCPQSNNKTEALNASMADGGRPEAAHSASASSIAALERAGDKNKETDKDKKKLTPGHAGGEQAFDEECEDAKATDLSLPHLPTPPHEQEQRLPAAPQTAVHSPPVPPKKPQRDGEGEDDKETTHDAAEDLRTSGKKTTAGGGDAAGRQGEGNDEGTSSAEKAARKKSTDGKETENGQKADEKLEPAMDDEEPMDISATASRPSVAENNTVQSQRGEDLECAIEAEEDGGDTEDNDATNDASDVQQTKFTKEEVRARADVDQDGNSTQPSAEVRDDEESTERIHEDAAKGELQAGEERDEDDEEEEEPKPRKRGR</sequence>
<dbReference type="EMBL" id="MNPL01027278">
    <property type="protein sequence ID" value="OQR67799.1"/>
    <property type="molecule type" value="Genomic_DNA"/>
</dbReference>
<feature type="compositionally biased region" description="Acidic residues" evidence="1">
    <location>
        <begin position="634"/>
        <end position="644"/>
    </location>
</feature>
<dbReference type="OrthoDB" id="10055895at2759"/>
<feature type="compositionally biased region" description="Basic and acidic residues" evidence="1">
    <location>
        <begin position="237"/>
        <end position="249"/>
    </location>
</feature>
<feature type="compositionally biased region" description="Polar residues" evidence="1">
    <location>
        <begin position="341"/>
        <end position="350"/>
    </location>
</feature>
<feature type="compositionally biased region" description="Acidic residues" evidence="1">
    <location>
        <begin position="556"/>
        <end position="574"/>
    </location>
</feature>
<dbReference type="GO" id="GO:0045892">
    <property type="term" value="P:negative regulation of DNA-templated transcription"/>
    <property type="evidence" value="ECO:0007669"/>
    <property type="project" value="TreeGrafter"/>
</dbReference>
<dbReference type="PANTHER" id="PTHR14296">
    <property type="entry name" value="REMODELING AND SPACING FACTOR 1"/>
    <property type="match status" value="1"/>
</dbReference>
<feature type="compositionally biased region" description="Polar residues" evidence="1">
    <location>
        <begin position="575"/>
        <end position="585"/>
    </location>
</feature>
<feature type="compositionally biased region" description="Basic and acidic residues" evidence="1">
    <location>
        <begin position="459"/>
        <end position="470"/>
    </location>
</feature>
<dbReference type="STRING" id="418985.A0A1V9X2I2"/>
<dbReference type="PANTHER" id="PTHR14296:SF16">
    <property type="entry name" value="REMODELING AND SPACING FACTOR 1"/>
    <property type="match status" value="1"/>
</dbReference>
<gene>
    <name evidence="2" type="ORF">BIW11_13306</name>
</gene>
<feature type="compositionally biased region" description="Low complexity" evidence="1">
    <location>
        <begin position="363"/>
        <end position="373"/>
    </location>
</feature>
<feature type="compositionally biased region" description="Basic and acidic residues" evidence="1">
    <location>
        <begin position="617"/>
        <end position="626"/>
    </location>
</feature>
<proteinExistence type="predicted"/>
<evidence type="ECO:0000256" key="1">
    <source>
        <dbReference type="SAM" id="MobiDB-lite"/>
    </source>
</evidence>
<dbReference type="Proteomes" id="UP000192247">
    <property type="component" value="Unassembled WGS sequence"/>
</dbReference>
<feature type="compositionally biased region" description="Polar residues" evidence="1">
    <location>
        <begin position="535"/>
        <end position="551"/>
    </location>
</feature>
<dbReference type="GO" id="GO:0042393">
    <property type="term" value="F:histone binding"/>
    <property type="evidence" value="ECO:0007669"/>
    <property type="project" value="TreeGrafter"/>
</dbReference>
<comment type="caution">
    <text evidence="2">The sequence shown here is derived from an EMBL/GenBank/DDBJ whole genome shotgun (WGS) entry which is preliminary data.</text>
</comment>
<evidence type="ECO:0008006" key="4">
    <source>
        <dbReference type="Google" id="ProtNLM"/>
    </source>
</evidence>
<keyword evidence="3" id="KW-1185">Reference proteome</keyword>
<organism evidence="2 3">
    <name type="scientific">Tropilaelaps mercedesae</name>
    <dbReference type="NCBI Taxonomy" id="418985"/>
    <lineage>
        <taxon>Eukaryota</taxon>
        <taxon>Metazoa</taxon>
        <taxon>Ecdysozoa</taxon>
        <taxon>Arthropoda</taxon>
        <taxon>Chelicerata</taxon>
        <taxon>Arachnida</taxon>
        <taxon>Acari</taxon>
        <taxon>Parasitiformes</taxon>
        <taxon>Mesostigmata</taxon>
        <taxon>Gamasina</taxon>
        <taxon>Dermanyssoidea</taxon>
        <taxon>Laelapidae</taxon>
        <taxon>Tropilaelaps</taxon>
    </lineage>
</organism>
<dbReference type="InParanoid" id="A0A1V9X2I2"/>
<feature type="region of interest" description="Disordered" evidence="1">
    <location>
        <begin position="221"/>
        <end position="652"/>
    </location>
</feature>
<reference evidence="2 3" key="1">
    <citation type="journal article" date="2017" name="Gigascience">
        <title>Draft genome of the honey bee ectoparasitic mite, Tropilaelaps mercedesae, is shaped by the parasitic life history.</title>
        <authorList>
            <person name="Dong X."/>
            <person name="Armstrong S.D."/>
            <person name="Xia D."/>
            <person name="Makepeace B.L."/>
            <person name="Darby A.C."/>
            <person name="Kadowaki T."/>
        </authorList>
    </citation>
    <scope>NUCLEOTIDE SEQUENCE [LARGE SCALE GENOMIC DNA]</scope>
    <source>
        <strain evidence="2">Wuxi-XJTLU</strain>
    </source>
</reference>
<evidence type="ECO:0000313" key="3">
    <source>
        <dbReference type="Proteomes" id="UP000192247"/>
    </source>
</evidence>
<feature type="non-terminal residue" evidence="2">
    <location>
        <position position="652"/>
    </location>
</feature>
<dbReference type="GO" id="GO:0031213">
    <property type="term" value="C:RSF complex"/>
    <property type="evidence" value="ECO:0007669"/>
    <property type="project" value="InterPro"/>
</dbReference>
<feature type="compositionally biased region" description="Basic and acidic residues" evidence="1">
    <location>
        <begin position="376"/>
        <end position="390"/>
    </location>
</feature>
<feature type="compositionally biased region" description="Basic and acidic residues" evidence="1">
    <location>
        <begin position="586"/>
        <end position="597"/>
    </location>
</feature>
<evidence type="ECO:0000313" key="2">
    <source>
        <dbReference type="EMBL" id="OQR67799.1"/>
    </source>
</evidence>
<dbReference type="InterPro" id="IPR028938">
    <property type="entry name" value="Rsf1-like"/>
</dbReference>
<protein>
    <recommendedName>
        <fullName evidence="4">DDT domain-containing protein</fullName>
    </recommendedName>
</protein>
<name>A0A1V9X2I2_9ACAR</name>
<feature type="compositionally biased region" description="Basic and acidic residues" evidence="1">
    <location>
        <begin position="504"/>
        <end position="523"/>
    </location>
</feature>
<dbReference type="AlphaFoldDB" id="A0A1V9X2I2"/>
<feature type="compositionally biased region" description="Basic and acidic residues" evidence="1">
    <location>
        <begin position="258"/>
        <end position="309"/>
    </location>
</feature>
<accession>A0A1V9X2I2</accession>